<sequence>MKHDHISFKEYTMDNLSLPSNIADLIPRDNMAHVVHEMVERIPMETFLAYYKGGGASAYHPKMMTKILLYAYTQKMYHGREIARQLEVHLPLMWLSGFQKPDFRSINRFRSERMKDLIDDLFREMITLLVADGYVKMEDYFVDGTKIEANANRYTFVWRKSAEKYQEKLQANVDRLIAQIEVIVEEEKAEDIDPSPAFTSEEIRKKTEEWEKRLEAEPDNQPLKKAIKKMKEDYLPRSEKYEHQLHVCGDRNSYSKTDVDATFMRLKEDHMRNGQLKPAYNVQVGSSGQFILGYSLHQRPGDTRCLLPHLETVREKYGVEPERLIADAAYGSEENYVKLEEKHISALIKYHTYEKENTRKVKKNPHHQQNWTYVEEEDVWICANGKKLVRTGTSKQTTESGYTSVTRHYQCHECEGCPFRSACTTSKYGRTTQWNPVYHEQKQKARERLESEEGQARYRQRQTDIESVFGQIKQNRGFRRFVLRGLQKVSIEWGLVCAAHNLLKKAARDKQLSLVA</sequence>
<dbReference type="AlphaFoldDB" id="A0A150NB68"/>
<evidence type="ECO:0000259" key="3">
    <source>
        <dbReference type="Pfam" id="PF13751"/>
    </source>
</evidence>
<keyword evidence="1" id="KW-0175">Coiled coil</keyword>
<accession>A0A150NB68</accession>
<organism evidence="4 5">
    <name type="scientific">Geobacillus stearothermophilus</name>
    <name type="common">Bacillus stearothermophilus</name>
    <dbReference type="NCBI Taxonomy" id="1422"/>
    <lineage>
        <taxon>Bacteria</taxon>
        <taxon>Bacillati</taxon>
        <taxon>Bacillota</taxon>
        <taxon>Bacilli</taxon>
        <taxon>Bacillales</taxon>
        <taxon>Anoxybacillaceae</taxon>
        <taxon>Geobacillus</taxon>
    </lineage>
</organism>
<dbReference type="PANTHER" id="PTHR33408">
    <property type="entry name" value="TRANSPOSASE"/>
    <property type="match status" value="1"/>
</dbReference>
<dbReference type="InterPro" id="IPR047629">
    <property type="entry name" value="IS1182_transpos"/>
</dbReference>
<dbReference type="RefSeq" id="WP_201027872.1">
    <property type="nucleotide sequence ID" value="NZ_JAKLOQ020000095.1"/>
</dbReference>
<comment type="caution">
    <text evidence="4">The sequence shown here is derived from an EMBL/GenBank/DDBJ whole genome shotgun (WGS) entry which is preliminary data.</text>
</comment>
<dbReference type="PANTHER" id="PTHR33408:SF2">
    <property type="entry name" value="TRANSPOSASE DDE DOMAIN-CONTAINING PROTEIN"/>
    <property type="match status" value="1"/>
</dbReference>
<feature type="domain" description="Transposase DDE" evidence="3">
    <location>
        <begin position="381"/>
        <end position="504"/>
    </location>
</feature>
<dbReference type="PATRIC" id="fig|1422.17.peg.97"/>
<evidence type="ECO:0000313" key="5">
    <source>
        <dbReference type="Proteomes" id="UP000075517"/>
    </source>
</evidence>
<dbReference type="Proteomes" id="UP000075517">
    <property type="component" value="Unassembled WGS sequence"/>
</dbReference>
<evidence type="ECO:0008006" key="6">
    <source>
        <dbReference type="Google" id="ProtNLM"/>
    </source>
</evidence>
<dbReference type="InterPro" id="IPR008490">
    <property type="entry name" value="Transposase_InsH_N"/>
</dbReference>
<gene>
    <name evidence="4" type="ORF">B4114_3086</name>
</gene>
<dbReference type="Pfam" id="PF05598">
    <property type="entry name" value="DUF772"/>
    <property type="match status" value="1"/>
</dbReference>
<dbReference type="Pfam" id="PF13751">
    <property type="entry name" value="DDE_Tnp_1_6"/>
    <property type="match status" value="1"/>
</dbReference>
<proteinExistence type="predicted"/>
<dbReference type="EMBL" id="LQYY01000078">
    <property type="protein sequence ID" value="KYD33914.1"/>
    <property type="molecule type" value="Genomic_DNA"/>
</dbReference>
<feature type="domain" description="Transposase InsH N-terminal" evidence="2">
    <location>
        <begin position="21"/>
        <end position="111"/>
    </location>
</feature>
<reference evidence="4 5" key="1">
    <citation type="submission" date="2016-01" db="EMBL/GenBank/DDBJ databases">
        <title>Draft Genome Sequences of Seven Thermophilic Sporeformers Isolated from Foods.</title>
        <authorList>
            <person name="Berendsen E.M."/>
            <person name="Wells-Bennik M.H."/>
            <person name="Krawcyk A.O."/>
            <person name="De Jong A."/>
            <person name="Holsappel S."/>
            <person name="Eijlander R.T."/>
            <person name="Kuipers O.P."/>
        </authorList>
    </citation>
    <scope>NUCLEOTIDE SEQUENCE [LARGE SCALE GENOMIC DNA]</scope>
    <source>
        <strain evidence="4 5">B4114</strain>
    </source>
</reference>
<name>A0A150NB68_GEOSE</name>
<protein>
    <recommendedName>
        <fullName evidence="6">Transposase</fullName>
    </recommendedName>
</protein>
<dbReference type="NCBIfam" id="NF033551">
    <property type="entry name" value="transpos_IS1182"/>
    <property type="match status" value="1"/>
</dbReference>
<dbReference type="InterPro" id="IPR025668">
    <property type="entry name" value="Tnp_DDE_dom"/>
</dbReference>
<evidence type="ECO:0000259" key="2">
    <source>
        <dbReference type="Pfam" id="PF05598"/>
    </source>
</evidence>
<evidence type="ECO:0000313" key="4">
    <source>
        <dbReference type="EMBL" id="KYD33914.1"/>
    </source>
</evidence>
<evidence type="ECO:0000256" key="1">
    <source>
        <dbReference type="SAM" id="Coils"/>
    </source>
</evidence>
<feature type="coiled-coil region" evidence="1">
    <location>
        <begin position="159"/>
        <end position="186"/>
    </location>
</feature>